<accession>A0A6J6GXB4</accession>
<dbReference type="EMBL" id="CAEZSR010000393">
    <property type="protein sequence ID" value="CAB4605030.1"/>
    <property type="molecule type" value="Genomic_DNA"/>
</dbReference>
<name>A0A6J6GXB4_9ZZZZ</name>
<organism evidence="1">
    <name type="scientific">freshwater metagenome</name>
    <dbReference type="NCBI Taxonomy" id="449393"/>
    <lineage>
        <taxon>unclassified sequences</taxon>
        <taxon>metagenomes</taxon>
        <taxon>ecological metagenomes</taxon>
    </lineage>
</organism>
<gene>
    <name evidence="1" type="ORF">UFOPK1493_04589</name>
</gene>
<dbReference type="AlphaFoldDB" id="A0A6J6GXB4"/>
<reference evidence="1" key="1">
    <citation type="submission" date="2020-05" db="EMBL/GenBank/DDBJ databases">
        <authorList>
            <person name="Chiriac C."/>
            <person name="Salcher M."/>
            <person name="Ghai R."/>
            <person name="Kavagutti S V."/>
        </authorList>
    </citation>
    <scope>NUCLEOTIDE SEQUENCE</scope>
</reference>
<proteinExistence type="predicted"/>
<sequence length="83" mass="8304">MNQQGPCVGNAASCTGSAPGAVVVVAPPGAAVVVVTAAPEGRHTCIPGWSGLDAFALLACISAFIDTSDFCAIENHESFRTTV</sequence>
<protein>
    <submittedName>
        <fullName evidence="1">Unannotated protein</fullName>
    </submittedName>
</protein>
<evidence type="ECO:0000313" key="1">
    <source>
        <dbReference type="EMBL" id="CAB4605030.1"/>
    </source>
</evidence>